<accession>A0A0M0LLV4</accession>
<evidence type="ECO:0000313" key="2">
    <source>
        <dbReference type="Proteomes" id="UP000036867"/>
    </source>
</evidence>
<dbReference type="Proteomes" id="UP000036867">
    <property type="component" value="Unassembled WGS sequence"/>
</dbReference>
<dbReference type="EMBL" id="LILB01000001">
    <property type="protein sequence ID" value="KOO52055.1"/>
    <property type="molecule type" value="Genomic_DNA"/>
</dbReference>
<keyword evidence="2" id="KW-1185">Reference proteome</keyword>
<evidence type="ECO:0000313" key="1">
    <source>
        <dbReference type="EMBL" id="KOO52055.1"/>
    </source>
</evidence>
<reference evidence="2" key="1">
    <citation type="submission" date="2015-08" db="EMBL/GenBank/DDBJ databases">
        <title>Fjat-10028 dsm 16317.</title>
        <authorList>
            <person name="Liu B."/>
            <person name="Wang J."/>
            <person name="Zhu Y."/>
            <person name="Liu G."/>
            <person name="Chen Q."/>
            <person name="Chen Z."/>
            <person name="Lan J."/>
            <person name="Che J."/>
            <person name="Ge C."/>
            <person name="Shi H."/>
            <person name="Pan Z."/>
            <person name="Liu X."/>
        </authorList>
    </citation>
    <scope>NUCLEOTIDE SEQUENCE [LARGE SCALE GENOMIC DNA]</scope>
    <source>
        <strain evidence="2">DSM 16317</strain>
    </source>
</reference>
<protein>
    <submittedName>
        <fullName evidence="1">Uncharacterized protein</fullName>
    </submittedName>
</protein>
<gene>
    <name evidence="1" type="ORF">AMD00_06460</name>
</gene>
<name>A0A0M0LLV4_9BACL</name>
<proteinExistence type="predicted"/>
<comment type="caution">
    <text evidence="1">The sequence shown here is derived from an EMBL/GenBank/DDBJ whole genome shotgun (WGS) entry which is preliminary data.</text>
</comment>
<dbReference type="AlphaFoldDB" id="A0A0M0LLV4"/>
<sequence>MKREEMQDLRTAEILTAIDNLLVTYNITEVCEMLGISRPSIYVWRAGSSNITDKKYRLIKGRLADMDVSYKVDRMSVVMARIDVMQRELAKLQEVLMKV</sequence>
<organism evidence="1 2">
    <name type="scientific">Viridibacillus arvi</name>
    <dbReference type="NCBI Taxonomy" id="263475"/>
    <lineage>
        <taxon>Bacteria</taxon>
        <taxon>Bacillati</taxon>
        <taxon>Bacillota</taxon>
        <taxon>Bacilli</taxon>
        <taxon>Bacillales</taxon>
        <taxon>Caryophanaceae</taxon>
        <taxon>Viridibacillus</taxon>
    </lineage>
</organism>